<evidence type="ECO:0000313" key="9">
    <source>
        <dbReference type="EMBL" id="KAG1776701.1"/>
    </source>
</evidence>
<dbReference type="Gene3D" id="3.40.1050.10">
    <property type="entry name" value="Carbonic anhydrase"/>
    <property type="match status" value="1"/>
</dbReference>
<dbReference type="GO" id="GO:0004089">
    <property type="term" value="F:carbonate dehydratase activity"/>
    <property type="evidence" value="ECO:0007669"/>
    <property type="project" value="UniProtKB-UniRule"/>
</dbReference>
<organism evidence="9 10">
    <name type="scientific">Suillus placidus</name>
    <dbReference type="NCBI Taxonomy" id="48579"/>
    <lineage>
        <taxon>Eukaryota</taxon>
        <taxon>Fungi</taxon>
        <taxon>Dikarya</taxon>
        <taxon>Basidiomycota</taxon>
        <taxon>Agaricomycotina</taxon>
        <taxon>Agaricomycetes</taxon>
        <taxon>Agaricomycetidae</taxon>
        <taxon>Boletales</taxon>
        <taxon>Suillineae</taxon>
        <taxon>Suillaceae</taxon>
        <taxon>Suillus</taxon>
    </lineage>
</organism>
<evidence type="ECO:0000256" key="6">
    <source>
        <dbReference type="ARBA" id="ARBA00048348"/>
    </source>
</evidence>
<dbReference type="PANTHER" id="PTHR11002">
    <property type="entry name" value="CARBONIC ANHYDRASE"/>
    <property type="match status" value="1"/>
</dbReference>
<comment type="caution">
    <text evidence="9">The sequence shown here is derived from an EMBL/GenBank/DDBJ whole genome shotgun (WGS) entry which is preliminary data.</text>
</comment>
<evidence type="ECO:0000256" key="3">
    <source>
        <dbReference type="ARBA" id="ARBA00022723"/>
    </source>
</evidence>
<evidence type="ECO:0000313" key="10">
    <source>
        <dbReference type="Proteomes" id="UP000714275"/>
    </source>
</evidence>
<comment type="cofactor">
    <cofactor evidence="7">
        <name>Zn(2+)</name>
        <dbReference type="ChEBI" id="CHEBI:29105"/>
    </cofactor>
    <text evidence="7">Binds 1 zinc ion per subunit.</text>
</comment>
<comment type="function">
    <text evidence="8">Reversible hydration of carbon dioxide.</text>
</comment>
<feature type="binding site" evidence="7">
    <location>
        <position position="50"/>
    </location>
    <ligand>
        <name>Zn(2+)</name>
        <dbReference type="ChEBI" id="CHEBI:29105"/>
    </ligand>
</feature>
<dbReference type="PROSITE" id="PS00704">
    <property type="entry name" value="PROK_CO2_ANHYDRASE_1"/>
    <property type="match status" value="1"/>
</dbReference>
<dbReference type="EMBL" id="JABBWD010000025">
    <property type="protein sequence ID" value="KAG1776701.1"/>
    <property type="molecule type" value="Genomic_DNA"/>
</dbReference>
<evidence type="ECO:0000256" key="1">
    <source>
        <dbReference type="ARBA" id="ARBA00006217"/>
    </source>
</evidence>
<evidence type="ECO:0000256" key="4">
    <source>
        <dbReference type="ARBA" id="ARBA00022833"/>
    </source>
</evidence>
<dbReference type="OrthoDB" id="10248475at2759"/>
<dbReference type="GO" id="GO:0071244">
    <property type="term" value="P:cellular response to carbon dioxide"/>
    <property type="evidence" value="ECO:0007669"/>
    <property type="project" value="TreeGrafter"/>
</dbReference>
<dbReference type="GO" id="GO:0034599">
    <property type="term" value="P:cellular response to oxidative stress"/>
    <property type="evidence" value="ECO:0007669"/>
    <property type="project" value="TreeGrafter"/>
</dbReference>
<reference evidence="9" key="1">
    <citation type="journal article" date="2020" name="New Phytol.">
        <title>Comparative genomics reveals dynamic genome evolution in host specialist ectomycorrhizal fungi.</title>
        <authorList>
            <person name="Lofgren L.A."/>
            <person name="Nguyen N.H."/>
            <person name="Vilgalys R."/>
            <person name="Ruytinx J."/>
            <person name="Liao H.L."/>
            <person name="Branco S."/>
            <person name="Kuo A."/>
            <person name="LaButti K."/>
            <person name="Lipzen A."/>
            <person name="Andreopoulos W."/>
            <person name="Pangilinan J."/>
            <person name="Riley R."/>
            <person name="Hundley H."/>
            <person name="Na H."/>
            <person name="Barry K."/>
            <person name="Grigoriev I.V."/>
            <person name="Stajich J.E."/>
            <person name="Kennedy P.G."/>
        </authorList>
    </citation>
    <scope>NUCLEOTIDE SEQUENCE</scope>
    <source>
        <strain evidence="9">DOB743</strain>
    </source>
</reference>
<gene>
    <name evidence="9" type="ORF">EV702DRAFT_1108666</name>
</gene>
<comment type="catalytic activity">
    <reaction evidence="6 8">
        <text>hydrogencarbonate + H(+) = CO2 + H2O</text>
        <dbReference type="Rhea" id="RHEA:10748"/>
        <dbReference type="ChEBI" id="CHEBI:15377"/>
        <dbReference type="ChEBI" id="CHEBI:15378"/>
        <dbReference type="ChEBI" id="CHEBI:16526"/>
        <dbReference type="ChEBI" id="CHEBI:17544"/>
        <dbReference type="EC" id="4.2.1.1"/>
    </reaction>
</comment>
<dbReference type="InterPro" id="IPR036874">
    <property type="entry name" value="Carbonic_anhydrase_sf"/>
</dbReference>
<evidence type="ECO:0000256" key="5">
    <source>
        <dbReference type="ARBA" id="ARBA00023239"/>
    </source>
</evidence>
<dbReference type="PANTHER" id="PTHR11002:SF76">
    <property type="entry name" value="CARBONIC ANHYDRASE"/>
    <property type="match status" value="1"/>
</dbReference>
<dbReference type="AlphaFoldDB" id="A0A9P7D345"/>
<sequence length="203" mass="21912">MSQLPLNAADDLINANENWAKSIIKVNPNFFKDSATRPQTPKVLWIGCSDSRVPAAVVTASIPGDIFTHTNIANQFHSFDENANSVLAYAVDTVGVEHVVLVGHSVCGGVIAAIKAAAEPNQPPMRWLFPLVQLVRSLDLRGLSESEAVDKVVAANIFRQVDNLCKSKTIAAAWAAGNNVCVHGWVYDLATGRLKELVVRSQI</sequence>
<dbReference type="Pfam" id="PF00484">
    <property type="entry name" value="Pro_CA"/>
    <property type="match status" value="1"/>
</dbReference>
<evidence type="ECO:0000256" key="7">
    <source>
        <dbReference type="PIRSR" id="PIRSR601765-1"/>
    </source>
</evidence>
<feature type="binding site" evidence="7">
    <location>
        <position position="107"/>
    </location>
    <ligand>
        <name>Zn(2+)</name>
        <dbReference type="ChEBI" id="CHEBI:29105"/>
    </ligand>
</feature>
<feature type="binding site" evidence="7">
    <location>
        <position position="48"/>
    </location>
    <ligand>
        <name>Zn(2+)</name>
        <dbReference type="ChEBI" id="CHEBI:29105"/>
    </ligand>
</feature>
<feature type="binding site" evidence="7">
    <location>
        <position position="104"/>
    </location>
    <ligand>
        <name>Zn(2+)</name>
        <dbReference type="ChEBI" id="CHEBI:29105"/>
    </ligand>
</feature>
<dbReference type="InterPro" id="IPR001765">
    <property type="entry name" value="Carbonic_anhydrase"/>
</dbReference>
<keyword evidence="5 8" id="KW-0456">Lyase</keyword>
<dbReference type="GO" id="GO:0015976">
    <property type="term" value="P:carbon utilization"/>
    <property type="evidence" value="ECO:0007669"/>
    <property type="project" value="InterPro"/>
</dbReference>
<dbReference type="GO" id="GO:0008270">
    <property type="term" value="F:zinc ion binding"/>
    <property type="evidence" value="ECO:0007669"/>
    <property type="project" value="UniProtKB-UniRule"/>
</dbReference>
<evidence type="ECO:0000256" key="8">
    <source>
        <dbReference type="RuleBase" id="RU003956"/>
    </source>
</evidence>
<dbReference type="Proteomes" id="UP000714275">
    <property type="component" value="Unassembled WGS sequence"/>
</dbReference>
<comment type="similarity">
    <text evidence="1 8">Belongs to the beta-class carbonic anhydrase family.</text>
</comment>
<proteinExistence type="inferred from homology"/>
<protein>
    <recommendedName>
        <fullName evidence="2 8">Carbonic anhydrase</fullName>
        <ecNumber evidence="2 8">4.2.1.1</ecNumber>
    </recommendedName>
    <alternativeName>
        <fullName evidence="8">Carbonate dehydratase</fullName>
    </alternativeName>
</protein>
<dbReference type="InterPro" id="IPR015892">
    <property type="entry name" value="Carbonic_anhydrase_CS"/>
</dbReference>
<keyword evidence="10" id="KW-1185">Reference proteome</keyword>
<dbReference type="EC" id="4.2.1.1" evidence="2 8"/>
<dbReference type="SMART" id="SM00947">
    <property type="entry name" value="Pro_CA"/>
    <property type="match status" value="1"/>
</dbReference>
<keyword evidence="4 7" id="KW-0862">Zinc</keyword>
<name>A0A9P7D345_9AGAM</name>
<evidence type="ECO:0000256" key="2">
    <source>
        <dbReference type="ARBA" id="ARBA00012925"/>
    </source>
</evidence>
<accession>A0A9P7D345</accession>
<dbReference type="SUPFAM" id="SSF53056">
    <property type="entry name" value="beta-carbonic anhydrase, cab"/>
    <property type="match status" value="1"/>
</dbReference>
<keyword evidence="3 7" id="KW-0479">Metal-binding</keyword>